<dbReference type="InterPro" id="IPR007353">
    <property type="entry name" value="DUF421"/>
</dbReference>
<evidence type="ECO:0000256" key="1">
    <source>
        <dbReference type="ARBA" id="ARBA00004651"/>
    </source>
</evidence>
<dbReference type="EMBL" id="JAPQER010000001">
    <property type="protein sequence ID" value="MCY6483359.1"/>
    <property type="molecule type" value="Genomic_DNA"/>
</dbReference>
<dbReference type="InterPro" id="IPR048454">
    <property type="entry name" value="YetF_N"/>
</dbReference>
<evidence type="ECO:0000256" key="6">
    <source>
        <dbReference type="ARBA" id="ARBA00023136"/>
    </source>
</evidence>
<feature type="transmembrane region" description="Helical" evidence="7">
    <location>
        <begin position="6"/>
        <end position="26"/>
    </location>
</feature>
<feature type="domain" description="YetF C-terminal" evidence="8">
    <location>
        <begin position="82"/>
        <end position="215"/>
    </location>
</feature>
<evidence type="ECO:0000256" key="7">
    <source>
        <dbReference type="SAM" id="Phobius"/>
    </source>
</evidence>
<comment type="subcellular location">
    <subcellularLocation>
        <location evidence="1">Cell membrane</location>
        <topology evidence="1">Multi-pass membrane protein</topology>
    </subcellularLocation>
</comment>
<keyword evidence="6 7" id="KW-0472">Membrane</keyword>
<organism evidence="10 11">
    <name type="scientific">Clostridium aestuarii</name>
    <dbReference type="NCBI Taxonomy" id="338193"/>
    <lineage>
        <taxon>Bacteria</taxon>
        <taxon>Bacillati</taxon>
        <taxon>Bacillota</taxon>
        <taxon>Clostridia</taxon>
        <taxon>Eubacteriales</taxon>
        <taxon>Clostridiaceae</taxon>
        <taxon>Clostridium</taxon>
    </lineage>
</organism>
<accession>A0ABT4CWI9</accession>
<dbReference type="RefSeq" id="WP_268039611.1">
    <property type="nucleotide sequence ID" value="NZ_JAPQER010000001.1"/>
</dbReference>
<evidence type="ECO:0000313" key="11">
    <source>
        <dbReference type="Proteomes" id="UP001078443"/>
    </source>
</evidence>
<dbReference type="Pfam" id="PF20730">
    <property type="entry name" value="YetF_N"/>
    <property type="match status" value="1"/>
</dbReference>
<dbReference type="Pfam" id="PF04239">
    <property type="entry name" value="DUF421"/>
    <property type="match status" value="1"/>
</dbReference>
<protein>
    <submittedName>
        <fullName evidence="10">DUF421 domain-containing protein</fullName>
    </submittedName>
</protein>
<dbReference type="Proteomes" id="UP001078443">
    <property type="component" value="Unassembled WGS sequence"/>
</dbReference>
<feature type="transmembrane region" description="Helical" evidence="7">
    <location>
        <begin position="63"/>
        <end position="81"/>
    </location>
</feature>
<dbReference type="PANTHER" id="PTHR34582">
    <property type="entry name" value="UPF0702 TRANSMEMBRANE PROTEIN YCAP"/>
    <property type="match status" value="1"/>
</dbReference>
<keyword evidence="3" id="KW-1003">Cell membrane</keyword>
<keyword evidence="4 7" id="KW-0812">Transmembrane</keyword>
<comment type="similarity">
    <text evidence="2">Belongs to the UPF0702 family.</text>
</comment>
<proteinExistence type="inferred from homology"/>
<comment type="caution">
    <text evidence="10">The sequence shown here is derived from an EMBL/GenBank/DDBJ whole genome shotgun (WGS) entry which is preliminary data.</text>
</comment>
<keyword evidence="11" id="KW-1185">Reference proteome</keyword>
<feature type="transmembrane region" description="Helical" evidence="7">
    <location>
        <begin position="33"/>
        <end position="51"/>
    </location>
</feature>
<dbReference type="Gene3D" id="3.30.240.20">
    <property type="entry name" value="bsu07140 like domains"/>
    <property type="match status" value="2"/>
</dbReference>
<keyword evidence="5 7" id="KW-1133">Transmembrane helix</keyword>
<evidence type="ECO:0000256" key="2">
    <source>
        <dbReference type="ARBA" id="ARBA00006448"/>
    </source>
</evidence>
<dbReference type="InterPro" id="IPR023090">
    <property type="entry name" value="UPF0702_alpha/beta_dom_sf"/>
</dbReference>
<dbReference type="PANTHER" id="PTHR34582:SF7">
    <property type="entry name" value="UPF0702 TRANSMEMBRANE PROTEIN YDFS"/>
    <property type="match status" value="1"/>
</dbReference>
<evidence type="ECO:0000256" key="4">
    <source>
        <dbReference type="ARBA" id="ARBA00022692"/>
    </source>
</evidence>
<evidence type="ECO:0000259" key="8">
    <source>
        <dbReference type="Pfam" id="PF04239"/>
    </source>
</evidence>
<sequence>MNEALIVLVRAIISFFTLLIFARVLGKQQISQLTFFDYIVGITIGGIAANLTTNLTSSAWSHWVGLLVWSCLAITLQFISLKWRKASEYINGKPTILIMNGKILEESMKKVRYTLGDLLEELRDKDIFDLREVAFAVLEKDGKLSVLKKSETLPATRKDLNIKTEPTFVDKELIYDGIVIEQNLNAINKTRKWLNKQLKIKGVNDISEVFIAVYNPNKEMYIDLYKDHTVN</sequence>
<evidence type="ECO:0000259" key="9">
    <source>
        <dbReference type="Pfam" id="PF20730"/>
    </source>
</evidence>
<gene>
    <name evidence="10" type="ORF">OW763_03180</name>
</gene>
<evidence type="ECO:0000256" key="5">
    <source>
        <dbReference type="ARBA" id="ARBA00022989"/>
    </source>
</evidence>
<evidence type="ECO:0000256" key="3">
    <source>
        <dbReference type="ARBA" id="ARBA00022475"/>
    </source>
</evidence>
<feature type="domain" description="YetF-like N-terminal transmembrane" evidence="9">
    <location>
        <begin position="7"/>
        <end position="79"/>
    </location>
</feature>
<evidence type="ECO:0000313" key="10">
    <source>
        <dbReference type="EMBL" id="MCY6483359.1"/>
    </source>
</evidence>
<name>A0ABT4CWI9_9CLOT</name>
<reference evidence="10" key="1">
    <citation type="submission" date="2022-12" db="EMBL/GenBank/DDBJ databases">
        <authorList>
            <person name="Wang J."/>
        </authorList>
    </citation>
    <scope>NUCLEOTIDE SEQUENCE</scope>
    <source>
        <strain evidence="10">HY-45-18</strain>
    </source>
</reference>